<dbReference type="SMART" id="SM00369">
    <property type="entry name" value="LRR_TYP"/>
    <property type="match status" value="6"/>
</dbReference>
<dbReference type="PANTHER" id="PTHR24369">
    <property type="entry name" value="ANTIGEN BSP, PUTATIVE-RELATED"/>
    <property type="match status" value="1"/>
</dbReference>
<dbReference type="Pfam" id="PF13855">
    <property type="entry name" value="LRR_8"/>
    <property type="match status" value="2"/>
</dbReference>
<feature type="region of interest" description="Disordered" evidence="4">
    <location>
        <begin position="837"/>
        <end position="885"/>
    </location>
</feature>
<gene>
    <name evidence="7" type="ORF">D9C73_007391</name>
</gene>
<feature type="domain" description="LRRCT" evidence="6">
    <location>
        <begin position="316"/>
        <end position="367"/>
    </location>
</feature>
<keyword evidence="2 5" id="KW-0732">Signal</keyword>
<dbReference type="PROSITE" id="PS51450">
    <property type="entry name" value="LRR"/>
    <property type="match status" value="1"/>
</dbReference>
<dbReference type="STRING" id="240159.A0A4U5UFJ7"/>
<feature type="region of interest" description="Disordered" evidence="4">
    <location>
        <begin position="932"/>
        <end position="958"/>
    </location>
</feature>
<evidence type="ECO:0000256" key="2">
    <source>
        <dbReference type="ARBA" id="ARBA00022729"/>
    </source>
</evidence>
<evidence type="ECO:0000313" key="7">
    <source>
        <dbReference type="EMBL" id="TKS73313.1"/>
    </source>
</evidence>
<feature type="domain" description="LRRCT" evidence="6">
    <location>
        <begin position="175"/>
        <end position="225"/>
    </location>
</feature>
<feature type="compositionally biased region" description="Low complexity" evidence="4">
    <location>
        <begin position="853"/>
        <end position="881"/>
    </location>
</feature>
<evidence type="ECO:0000256" key="5">
    <source>
        <dbReference type="SAM" id="SignalP"/>
    </source>
</evidence>
<evidence type="ECO:0000256" key="4">
    <source>
        <dbReference type="SAM" id="MobiDB-lite"/>
    </source>
</evidence>
<dbReference type="AlphaFoldDB" id="A0A4U5UFJ7"/>
<dbReference type="SUPFAM" id="SSF52058">
    <property type="entry name" value="L domain-like"/>
    <property type="match status" value="1"/>
</dbReference>
<proteinExistence type="predicted"/>
<feature type="compositionally biased region" description="Basic and acidic residues" evidence="4">
    <location>
        <begin position="366"/>
        <end position="377"/>
    </location>
</feature>
<protein>
    <submittedName>
        <fullName evidence="7">Leucine-rich repeat-containing protein 17 p37NB</fullName>
    </submittedName>
</protein>
<evidence type="ECO:0000313" key="8">
    <source>
        <dbReference type="Proteomes" id="UP000298787"/>
    </source>
</evidence>
<dbReference type="SMART" id="SM00082">
    <property type="entry name" value="LRRCT"/>
    <property type="match status" value="2"/>
</dbReference>
<sequence length="958" mass="106886">MRVISSLLLASLLLLLLLLPSIEMKRPAKGRGLKGARHKLRRERVKGVGRHSRSGRSKIAAPDCSEFTESRDIYVDCQERRLTSIPTSQTWSKPPKHLLLTRNRIKVLREGTFFGYESLISLDLQQNQISLVEEGAFEGLTHLTTLLLQHNRLTTLSEETLIPMPNLGYLRLYDNPWNCLCQMDSLIRTVQVPSNRNLGNHARCAEPIRLKGMKLKQVDPEILCLTEVPTGIPEDVVHIDLSYNSISHLKPRDFLGAKSLRTLNISNNNMEHMDTASLSGLLHLLALDLSDNKLHSVQYGVLEDLYFLSVLKLEGNPWVCDYSIHYMVYWLRLHPGVKHSGLLCHAPLEHVGESVEEYVHSYNRECPKDRQRSRTDPDETDPELWNTPMEVQGELEEELEPSHLRVDAVVELTAMILPFRIVWLFPLLLWGCISQKGYNIAHGYSVDDEFSSHADVLGTHNSNQFHSGASLSANHDSVRDEMQTTKHQTPSLSEEMVQSETDSEMNEPAATSVQKYERESSASRHPFGLLVNMQKNTTEGVTFPTIEDFKQFIGTMKSSFLKPGSDLRRHFQTAREIMENKVLSDAQNVEGEPRSRYRSNSAKEGAASDDASENEVWSDPMNVVFEPNESLSVPDPVDSTAARSVYDKQGQGPSLGSAFYPSPRSAAMEHVSSNYGGFDSGGISGENFDIFTSVPGVQNNDLPTSYELPEQKTSGSFLREDFSISGHVTVSPVNPPPQDFSYYSGKMSNIKHLTSEKNIQQPKYKPHSKDSKDFQSEDLGRVTPANVLSALKTPTLSSYGKSLYVSAPRGKIYIRDHLPKHGERPALLYQPHQSTVEESKDVNYPPTINLPASSGSVSSSSENLLPQSSSGHVGVQSSSLHDGQNEAFDTKQPVESHQVFTVRPSSSLHGSNRHDGYLGDQRVGMTHTSFITDQTKDEETSDLSAEHSLCNSGTKTPI</sequence>
<feature type="compositionally biased region" description="Polar residues" evidence="4">
    <location>
        <begin position="949"/>
        <end position="958"/>
    </location>
</feature>
<accession>A0A4U5UFJ7</accession>
<dbReference type="Gene3D" id="3.80.10.10">
    <property type="entry name" value="Ribonuclease Inhibitor"/>
    <property type="match status" value="2"/>
</dbReference>
<feature type="region of interest" description="Disordered" evidence="4">
    <location>
        <begin position="366"/>
        <end position="385"/>
    </location>
</feature>
<reference evidence="7 8" key="1">
    <citation type="submission" date="2019-01" db="EMBL/GenBank/DDBJ databases">
        <title>Genome Assembly of Collichthys lucidus.</title>
        <authorList>
            <person name="Cai M."/>
            <person name="Xiao S."/>
        </authorList>
    </citation>
    <scope>NUCLEOTIDE SEQUENCE [LARGE SCALE GENOMIC DNA]</scope>
    <source>
        <strain evidence="7">JT15FE1705JMU</strain>
        <tissue evidence="7">Muscle</tissue>
    </source>
</reference>
<feature type="region of interest" description="Disordered" evidence="4">
    <location>
        <begin position="582"/>
        <end position="616"/>
    </location>
</feature>
<feature type="signal peptide" evidence="5">
    <location>
        <begin position="1"/>
        <end position="24"/>
    </location>
</feature>
<dbReference type="InterPro" id="IPR032675">
    <property type="entry name" value="LRR_dom_sf"/>
</dbReference>
<keyword evidence="1" id="KW-0433">Leucine-rich repeat</keyword>
<keyword evidence="3" id="KW-0677">Repeat</keyword>
<dbReference type="InterPro" id="IPR003591">
    <property type="entry name" value="Leu-rich_rpt_typical-subtyp"/>
</dbReference>
<evidence type="ECO:0000259" key="6">
    <source>
        <dbReference type="SMART" id="SM00082"/>
    </source>
</evidence>
<feature type="compositionally biased region" description="Polar residues" evidence="4">
    <location>
        <begin position="485"/>
        <end position="500"/>
    </location>
</feature>
<feature type="region of interest" description="Disordered" evidence="4">
    <location>
        <begin position="469"/>
        <end position="506"/>
    </location>
</feature>
<feature type="chain" id="PRO_5020481634" evidence="5">
    <location>
        <begin position="25"/>
        <end position="958"/>
    </location>
</feature>
<dbReference type="InterPro" id="IPR000483">
    <property type="entry name" value="Cys-rich_flank_reg_C"/>
</dbReference>
<keyword evidence="8" id="KW-1185">Reference proteome</keyword>
<dbReference type="InterPro" id="IPR001611">
    <property type="entry name" value="Leu-rich_rpt"/>
</dbReference>
<dbReference type="InterPro" id="IPR050541">
    <property type="entry name" value="LRR_TM_domain-containing"/>
</dbReference>
<name>A0A4U5UFJ7_COLLU</name>
<dbReference type="PANTHER" id="PTHR24369:SF213">
    <property type="entry name" value="INSULIN LIKE GROWTH FACTOR BINDING PROTEIN ACID LABILE SUBUNIT"/>
    <property type="match status" value="1"/>
</dbReference>
<organism evidence="7 8">
    <name type="scientific">Collichthys lucidus</name>
    <name type="common">Big head croaker</name>
    <name type="synonym">Sciaena lucida</name>
    <dbReference type="NCBI Taxonomy" id="240159"/>
    <lineage>
        <taxon>Eukaryota</taxon>
        <taxon>Metazoa</taxon>
        <taxon>Chordata</taxon>
        <taxon>Craniata</taxon>
        <taxon>Vertebrata</taxon>
        <taxon>Euteleostomi</taxon>
        <taxon>Actinopterygii</taxon>
        <taxon>Neopterygii</taxon>
        <taxon>Teleostei</taxon>
        <taxon>Neoteleostei</taxon>
        <taxon>Acanthomorphata</taxon>
        <taxon>Eupercaria</taxon>
        <taxon>Sciaenidae</taxon>
        <taxon>Collichthys</taxon>
    </lineage>
</organism>
<dbReference type="EMBL" id="CM014084">
    <property type="protein sequence ID" value="TKS73313.1"/>
    <property type="molecule type" value="Genomic_DNA"/>
</dbReference>
<feature type="region of interest" description="Disordered" evidence="4">
    <location>
        <begin position="756"/>
        <end position="775"/>
    </location>
</feature>
<dbReference type="Proteomes" id="UP000298787">
    <property type="component" value="Chromosome 7"/>
</dbReference>
<evidence type="ECO:0000256" key="1">
    <source>
        <dbReference type="ARBA" id="ARBA00022614"/>
    </source>
</evidence>
<evidence type="ECO:0000256" key="3">
    <source>
        <dbReference type="ARBA" id="ARBA00022737"/>
    </source>
</evidence>
<dbReference type="GO" id="GO:0005886">
    <property type="term" value="C:plasma membrane"/>
    <property type="evidence" value="ECO:0007669"/>
    <property type="project" value="TreeGrafter"/>
</dbReference>